<keyword evidence="2" id="KW-0456">Lyase</keyword>
<reference evidence="4" key="2">
    <citation type="submission" date="2021-04" db="EMBL/GenBank/DDBJ databases">
        <authorList>
            <person name="Gilroy R."/>
        </authorList>
    </citation>
    <scope>NUCLEOTIDE SEQUENCE</scope>
    <source>
        <strain evidence="4">CHK188-4685</strain>
    </source>
</reference>
<reference evidence="4" key="1">
    <citation type="journal article" date="2021" name="PeerJ">
        <title>Extensive microbial diversity within the chicken gut microbiome revealed by metagenomics and culture.</title>
        <authorList>
            <person name="Gilroy R."/>
            <person name="Ravi A."/>
            <person name="Getino M."/>
            <person name="Pursley I."/>
            <person name="Horton D.L."/>
            <person name="Alikhan N.F."/>
            <person name="Baker D."/>
            <person name="Gharbi K."/>
            <person name="Hall N."/>
            <person name="Watson M."/>
            <person name="Adriaenssens E.M."/>
            <person name="Foster-Nyarko E."/>
            <person name="Jarju S."/>
            <person name="Secka A."/>
            <person name="Antonio M."/>
            <person name="Oren A."/>
            <person name="Chaudhuri R.R."/>
            <person name="La Ragione R."/>
            <person name="Hildebrand F."/>
            <person name="Pallen M.J."/>
        </authorList>
    </citation>
    <scope>NUCLEOTIDE SEQUENCE</scope>
    <source>
        <strain evidence="4">CHK188-4685</strain>
    </source>
</reference>
<sequence>MMDEMKQQIVDTGKWIMEKGLTWGTSGNISARKEDRIFVTASGTVMGDLKEEDIIVCDLEGKILEGEKKPSKETGMHLGIYRRRPDIQAVVHTSPFYATFCACMDLEMKTNLFIESMYYDEGLGRIPYFHAGSKALAQAVEEACGGTQVILMEHHGILVYDRSLAECRSALEVTENVCRMNVFAAMGHLPLKEVAPETVRDFLEGGYYKKRRG</sequence>
<dbReference type="SMART" id="SM01007">
    <property type="entry name" value="Aldolase_II"/>
    <property type="match status" value="1"/>
</dbReference>
<dbReference type="SUPFAM" id="SSF53639">
    <property type="entry name" value="AraD/HMP-PK domain-like"/>
    <property type="match status" value="1"/>
</dbReference>
<dbReference type="InterPro" id="IPR001303">
    <property type="entry name" value="Aldolase_II/adducin_N"/>
</dbReference>
<dbReference type="GO" id="GO:0005829">
    <property type="term" value="C:cytosol"/>
    <property type="evidence" value="ECO:0007669"/>
    <property type="project" value="TreeGrafter"/>
</dbReference>
<comment type="caution">
    <text evidence="4">The sequence shown here is derived from an EMBL/GenBank/DDBJ whole genome shotgun (WGS) entry which is preliminary data.</text>
</comment>
<dbReference type="PANTHER" id="PTHR22789:SF0">
    <property type="entry name" value="3-OXO-TETRONATE 4-PHOSPHATE DECARBOXYLASE-RELATED"/>
    <property type="match status" value="1"/>
</dbReference>
<dbReference type="PANTHER" id="PTHR22789">
    <property type="entry name" value="FUCULOSE PHOSPHATE ALDOLASE"/>
    <property type="match status" value="1"/>
</dbReference>
<organism evidence="4 5">
    <name type="scientific">Candidatus Enterocloster faecavium</name>
    <dbReference type="NCBI Taxonomy" id="2838560"/>
    <lineage>
        <taxon>Bacteria</taxon>
        <taxon>Bacillati</taxon>
        <taxon>Bacillota</taxon>
        <taxon>Clostridia</taxon>
        <taxon>Lachnospirales</taxon>
        <taxon>Lachnospiraceae</taxon>
        <taxon>Enterocloster</taxon>
    </lineage>
</organism>
<dbReference type="AlphaFoldDB" id="A0A9D2L9A6"/>
<dbReference type="Proteomes" id="UP000886804">
    <property type="component" value="Unassembled WGS sequence"/>
</dbReference>
<evidence type="ECO:0000313" key="5">
    <source>
        <dbReference type="Proteomes" id="UP000886804"/>
    </source>
</evidence>
<evidence type="ECO:0000256" key="1">
    <source>
        <dbReference type="ARBA" id="ARBA00022723"/>
    </source>
</evidence>
<evidence type="ECO:0000313" key="4">
    <source>
        <dbReference type="EMBL" id="HJB08397.1"/>
    </source>
</evidence>
<dbReference type="Pfam" id="PF00596">
    <property type="entry name" value="Aldolase_II"/>
    <property type="match status" value="1"/>
</dbReference>
<dbReference type="GO" id="GO:0016832">
    <property type="term" value="F:aldehyde-lyase activity"/>
    <property type="evidence" value="ECO:0007669"/>
    <property type="project" value="TreeGrafter"/>
</dbReference>
<dbReference type="GO" id="GO:0046872">
    <property type="term" value="F:metal ion binding"/>
    <property type="evidence" value="ECO:0007669"/>
    <property type="project" value="UniProtKB-KW"/>
</dbReference>
<gene>
    <name evidence="4" type="ORF">H9716_11140</name>
</gene>
<dbReference type="InterPro" id="IPR036409">
    <property type="entry name" value="Aldolase_II/adducin_N_sf"/>
</dbReference>
<evidence type="ECO:0000256" key="2">
    <source>
        <dbReference type="ARBA" id="ARBA00023239"/>
    </source>
</evidence>
<dbReference type="GO" id="GO:0019323">
    <property type="term" value="P:pentose catabolic process"/>
    <property type="evidence" value="ECO:0007669"/>
    <property type="project" value="TreeGrafter"/>
</dbReference>
<dbReference type="InterPro" id="IPR050197">
    <property type="entry name" value="Aldolase_class_II_sugar_metab"/>
</dbReference>
<feature type="domain" description="Class II aldolase/adducin N-terminal" evidence="3">
    <location>
        <begin position="7"/>
        <end position="182"/>
    </location>
</feature>
<keyword evidence="1" id="KW-0479">Metal-binding</keyword>
<proteinExistence type="predicted"/>
<accession>A0A9D2L9A6</accession>
<dbReference type="Gene3D" id="3.40.225.10">
    <property type="entry name" value="Class II aldolase/adducin N-terminal domain"/>
    <property type="match status" value="1"/>
</dbReference>
<protein>
    <submittedName>
        <fullName evidence="4">Class II aldolase/adducin family protein</fullName>
    </submittedName>
</protein>
<evidence type="ECO:0000259" key="3">
    <source>
        <dbReference type="SMART" id="SM01007"/>
    </source>
</evidence>
<name>A0A9D2L9A6_9FIRM</name>
<dbReference type="EMBL" id="DWYS01000133">
    <property type="protein sequence ID" value="HJB08397.1"/>
    <property type="molecule type" value="Genomic_DNA"/>
</dbReference>